<gene>
    <name evidence="4" type="ORF">E9934_01040</name>
</gene>
<dbReference type="AlphaFoldDB" id="A0A4S8NN14"/>
<dbReference type="Proteomes" id="UP000307087">
    <property type="component" value="Unassembled WGS sequence"/>
</dbReference>
<feature type="compositionally biased region" description="Pro residues" evidence="2">
    <location>
        <begin position="202"/>
        <end position="211"/>
    </location>
</feature>
<feature type="domain" description="FHA" evidence="3">
    <location>
        <begin position="347"/>
        <end position="408"/>
    </location>
</feature>
<dbReference type="SMART" id="SM00240">
    <property type="entry name" value="FHA"/>
    <property type="match status" value="1"/>
</dbReference>
<keyword evidence="1" id="KW-0597">Phosphoprotein</keyword>
<dbReference type="CDD" id="cd00060">
    <property type="entry name" value="FHA"/>
    <property type="match status" value="1"/>
</dbReference>
<dbReference type="Gene3D" id="2.60.200.20">
    <property type="match status" value="1"/>
</dbReference>
<proteinExistence type="predicted"/>
<evidence type="ECO:0000259" key="3">
    <source>
        <dbReference type="PROSITE" id="PS50006"/>
    </source>
</evidence>
<dbReference type="PROSITE" id="PS50006">
    <property type="entry name" value="FHA_DOMAIN"/>
    <property type="match status" value="1"/>
</dbReference>
<dbReference type="Pfam" id="PF00498">
    <property type="entry name" value="FHA"/>
    <property type="match status" value="1"/>
</dbReference>
<dbReference type="InterPro" id="IPR000253">
    <property type="entry name" value="FHA_dom"/>
</dbReference>
<evidence type="ECO:0000313" key="5">
    <source>
        <dbReference type="Proteomes" id="UP000307087"/>
    </source>
</evidence>
<dbReference type="RefSeq" id="WP_136560973.1">
    <property type="nucleotide sequence ID" value="NZ_BAABLS010000002.1"/>
</dbReference>
<evidence type="ECO:0000256" key="1">
    <source>
        <dbReference type="ARBA" id="ARBA00022553"/>
    </source>
</evidence>
<sequence length="445" mass="46829">MPLTSADDWSRATVVPGPGEGTLARVGPVALLVGSTDPTAVKPYLEHAQMVAANGGQGRQLVRGYALMLSTAVDQSPGFAALAPHSTGLAVFVDGDVTVTVDGEQISGADSLAWVERLIPWPVSSVTVTLPLTAAPTDDSPYRLDGGVVPAGSFTVPANSPLMKAPTMAPDTAEPAMAEAMSGDAMIDDSSGSTDEMAVPATPVPPAPPAPEVVADIPEAAAHAHDDGHVHDAPPPVPSGRPLPPPVADEHVSFQSVLMSDVDDDIDDFEPLPIVEHAEQVMDDAAQEMVRGVYCKNRHFNDPRVLFCGICGINMVQQTPVLVSGVRPPLGVIVLDDGSVFQLDTAYLLGRDPGADSRITSGEFRPLPIIDQSNQVSRVHARLEMRGWDVVLIDNNSTNGTFVHVPKTPDWVRMPPGTEQVLVQGTRVRIGHRTLAFNTHAGASS</sequence>
<evidence type="ECO:0000256" key="2">
    <source>
        <dbReference type="SAM" id="MobiDB-lite"/>
    </source>
</evidence>
<feature type="compositionally biased region" description="Pro residues" evidence="2">
    <location>
        <begin position="233"/>
        <end position="247"/>
    </location>
</feature>
<reference evidence="4 5" key="1">
    <citation type="journal article" date="2009" name="Int. J. Syst. Evol. Microbiol.">
        <title>Nocardioides caeni sp. nov., isolated from wastewater.</title>
        <authorList>
            <person name="Yoon J.H."/>
            <person name="Kang S.J."/>
            <person name="Park S."/>
            <person name="Kim W."/>
            <person name="Oh T.K."/>
        </authorList>
    </citation>
    <scope>NUCLEOTIDE SEQUENCE [LARGE SCALE GENOMIC DNA]</scope>
    <source>
        <strain evidence="4 5">DSM 23134</strain>
    </source>
</reference>
<dbReference type="OrthoDB" id="5240729at2"/>
<organism evidence="4 5">
    <name type="scientific">Nocardioides caeni</name>
    <dbReference type="NCBI Taxonomy" id="574700"/>
    <lineage>
        <taxon>Bacteria</taxon>
        <taxon>Bacillati</taxon>
        <taxon>Actinomycetota</taxon>
        <taxon>Actinomycetes</taxon>
        <taxon>Propionibacteriales</taxon>
        <taxon>Nocardioidaceae</taxon>
        <taxon>Nocardioides</taxon>
    </lineage>
</organism>
<feature type="region of interest" description="Disordered" evidence="2">
    <location>
        <begin position="185"/>
        <end position="212"/>
    </location>
</feature>
<feature type="region of interest" description="Disordered" evidence="2">
    <location>
        <begin position="225"/>
        <end position="248"/>
    </location>
</feature>
<dbReference type="SUPFAM" id="SSF49879">
    <property type="entry name" value="SMAD/FHA domain"/>
    <property type="match status" value="1"/>
</dbReference>
<name>A0A4S8NN14_9ACTN</name>
<accession>A0A4S8NN14</accession>
<protein>
    <submittedName>
        <fullName evidence="4">FHA domain-containing protein</fullName>
    </submittedName>
</protein>
<dbReference type="InterPro" id="IPR008984">
    <property type="entry name" value="SMAD_FHA_dom_sf"/>
</dbReference>
<evidence type="ECO:0000313" key="4">
    <source>
        <dbReference type="EMBL" id="THV18258.1"/>
    </source>
</evidence>
<comment type="caution">
    <text evidence="4">The sequence shown here is derived from an EMBL/GenBank/DDBJ whole genome shotgun (WGS) entry which is preliminary data.</text>
</comment>
<dbReference type="EMBL" id="STGW01000001">
    <property type="protein sequence ID" value="THV18258.1"/>
    <property type="molecule type" value="Genomic_DNA"/>
</dbReference>
<keyword evidence="5" id="KW-1185">Reference proteome</keyword>